<dbReference type="KEGG" id="ccai:NAS2_0460"/>
<dbReference type="AlphaFoldDB" id="A0A4P2VBF2"/>
<dbReference type="RefSeq" id="WP_174448144.1">
    <property type="nucleotide sequence ID" value="NZ_AP018732.1"/>
</dbReference>
<dbReference type="Proteomes" id="UP000509448">
    <property type="component" value="Chromosome"/>
</dbReference>
<evidence type="ECO:0000313" key="3">
    <source>
        <dbReference type="Proteomes" id="UP000509448"/>
    </source>
</evidence>
<evidence type="ECO:0000256" key="1">
    <source>
        <dbReference type="SAM" id="Phobius"/>
    </source>
</evidence>
<accession>A0A4P2VBF2</accession>
<sequence length="172" mass="18537">MGSKAWVGDDGGRMYLIERRDGSLLIYGPVPSMAAHLPELSLLIYAAAAFGSIALGFPYVAIAAMLAAIAGVPLLAVAVRRHYIRGEGQRANLRSSEPIGKRVLKLIVDVEGSGRMVLYANTKDVAGWELSQEIIADSAAPEPGIDGPKEGRAMCDDQARLMFPIQRRTESW</sequence>
<dbReference type="GeneID" id="55584278"/>
<organism evidence="2 3">
    <name type="scientific">Conexivisphaera calida</name>
    <dbReference type="NCBI Taxonomy" id="1874277"/>
    <lineage>
        <taxon>Archaea</taxon>
        <taxon>Nitrososphaerota</taxon>
        <taxon>Conexivisphaeria</taxon>
        <taxon>Conexivisphaerales</taxon>
        <taxon>Conexivisphaeraceae</taxon>
        <taxon>Conexivisphaera</taxon>
    </lineage>
</organism>
<protein>
    <submittedName>
        <fullName evidence="2">Uncharacterized protein</fullName>
    </submittedName>
</protein>
<keyword evidence="1" id="KW-0812">Transmembrane</keyword>
<gene>
    <name evidence="2" type="ORF">NAS2_0460</name>
</gene>
<name>A0A4P2VBF2_9ARCH</name>
<feature type="transmembrane region" description="Helical" evidence="1">
    <location>
        <begin position="42"/>
        <end position="75"/>
    </location>
</feature>
<keyword evidence="1" id="KW-0472">Membrane</keyword>
<proteinExistence type="predicted"/>
<keyword evidence="3" id="KW-1185">Reference proteome</keyword>
<evidence type="ECO:0000313" key="2">
    <source>
        <dbReference type="EMBL" id="BBE41849.1"/>
    </source>
</evidence>
<keyword evidence="1" id="KW-1133">Transmembrane helix</keyword>
<reference evidence="2 3" key="1">
    <citation type="journal article" date="2019" name="ISME J.">
        <title>Isolation and characterization of a thermophilic sulfur- and iron-reducing thaumarchaeote from a terrestrial acidic hot spring.</title>
        <authorList>
            <person name="Kato S."/>
            <person name="Itoh T."/>
            <person name="Yuki M."/>
            <person name="Nagamori M."/>
            <person name="Ohnishi M."/>
            <person name="Uematsu K."/>
            <person name="Suzuki K."/>
            <person name="Takashina T."/>
            <person name="Ohkuma M."/>
        </authorList>
    </citation>
    <scope>NUCLEOTIDE SEQUENCE [LARGE SCALE GENOMIC DNA]</scope>
    <source>
        <strain evidence="2 3">NAS-02</strain>
    </source>
</reference>
<dbReference type="EMBL" id="AP018732">
    <property type="protein sequence ID" value="BBE41849.1"/>
    <property type="molecule type" value="Genomic_DNA"/>
</dbReference>